<dbReference type="SUPFAM" id="SSF52540">
    <property type="entry name" value="P-loop containing nucleoside triphosphate hydrolases"/>
    <property type="match status" value="1"/>
</dbReference>
<dbReference type="InterPro" id="IPR027417">
    <property type="entry name" value="P-loop_NTPase"/>
</dbReference>
<dbReference type="AlphaFoldDB" id="A0A6C0F483"/>
<proteinExistence type="predicted"/>
<dbReference type="EMBL" id="MN739028">
    <property type="protein sequence ID" value="QHT35952.1"/>
    <property type="molecule type" value="Genomic_DNA"/>
</dbReference>
<organism evidence="1">
    <name type="scientific">viral metagenome</name>
    <dbReference type="NCBI Taxonomy" id="1070528"/>
    <lineage>
        <taxon>unclassified sequences</taxon>
        <taxon>metagenomes</taxon>
        <taxon>organismal metagenomes</taxon>
    </lineage>
</organism>
<reference evidence="1" key="1">
    <citation type="journal article" date="2020" name="Nature">
        <title>Giant virus diversity and host interactions through global metagenomics.</title>
        <authorList>
            <person name="Schulz F."/>
            <person name="Roux S."/>
            <person name="Paez-Espino D."/>
            <person name="Jungbluth S."/>
            <person name="Walsh D.A."/>
            <person name="Denef V.J."/>
            <person name="McMahon K.D."/>
            <person name="Konstantinidis K.T."/>
            <person name="Eloe-Fadrosh E.A."/>
            <person name="Kyrpides N.C."/>
            <person name="Woyke T."/>
        </authorList>
    </citation>
    <scope>NUCLEOTIDE SEQUENCE</scope>
    <source>
        <strain evidence="1">GVMAG-M-3300009182-46</strain>
    </source>
</reference>
<accession>A0A6C0F483</accession>
<sequence length="138" mass="16018">MDLHILHNWEQYLKQDDYNYLIQYVENVKNNIPNDKMIILSGKPRTGKTSLKKDISNYLGFELCGECPISGEIIYCENIKKMGFLCGIDEISGSKKHNRAFINLIKYKQSLIADTNHIERVNNELVNHCRVIAMEHAF</sequence>
<protein>
    <recommendedName>
        <fullName evidence="2">ATPase AAA-type core domain-containing protein</fullName>
    </recommendedName>
</protein>
<evidence type="ECO:0008006" key="2">
    <source>
        <dbReference type="Google" id="ProtNLM"/>
    </source>
</evidence>
<evidence type="ECO:0000313" key="1">
    <source>
        <dbReference type="EMBL" id="QHT35952.1"/>
    </source>
</evidence>
<name>A0A6C0F483_9ZZZZ</name>